<dbReference type="PANTHER" id="PTHR40031:SF1">
    <property type="entry name" value="MEMBRANE-BOUND METAL-DEPENDENT HYDROLASE"/>
    <property type="match status" value="1"/>
</dbReference>
<organism evidence="2 3">
    <name type="scientific">Vibrio paucivorans</name>
    <dbReference type="NCBI Taxonomy" id="2829489"/>
    <lineage>
        <taxon>Bacteria</taxon>
        <taxon>Pseudomonadati</taxon>
        <taxon>Pseudomonadota</taxon>
        <taxon>Gammaproteobacteria</taxon>
        <taxon>Vibrionales</taxon>
        <taxon>Vibrionaceae</taxon>
        <taxon>Vibrio</taxon>
    </lineage>
</organism>
<comment type="caution">
    <text evidence="2">The sequence shown here is derived from an EMBL/GenBank/DDBJ whole genome shotgun (WGS) entry which is preliminary data.</text>
</comment>
<evidence type="ECO:0000313" key="3">
    <source>
        <dbReference type="Proteomes" id="UP001155586"/>
    </source>
</evidence>
<dbReference type="Proteomes" id="UP001155586">
    <property type="component" value="Unassembled WGS sequence"/>
</dbReference>
<dbReference type="GO" id="GO:0016787">
    <property type="term" value="F:hydrolase activity"/>
    <property type="evidence" value="ECO:0007669"/>
    <property type="project" value="UniProtKB-KW"/>
</dbReference>
<proteinExistence type="predicted"/>
<keyword evidence="1" id="KW-0812">Transmembrane</keyword>
<feature type="transmembrane region" description="Helical" evidence="1">
    <location>
        <begin position="59"/>
        <end position="81"/>
    </location>
</feature>
<feature type="transmembrane region" description="Helical" evidence="1">
    <location>
        <begin position="93"/>
        <end position="113"/>
    </location>
</feature>
<sequence>MDPITQGLLGASLSQSFSNKQHLVTAGSIGLLAAMTPDLDVLIRSQTDPLLFLEAHRQFTHSLFFIPIGSFLCALVLHYLLAKKQGFSFKQSWLYAAIGFSTHALLDSFTSYGTQLFWPLSNHRYAWNAVSVIDPLFTLPILILLGLAIMKRSVLFSRIAFLWAVTYLMLGVVQRDRAEAAGWELAKERQHNPIQLEAKPSFANILVWKVVYETHNAYVVDAIRVGSSVKNYPGESITKLSLSRDFPWLVPGSQQAKDIERFRRFSNGYLAQDPTNELRIIDVRYSMVPNQINPLWSIELSPSATMGTHVEYAVHRDSSSESRQLYLDMLLDF</sequence>
<dbReference type="Pfam" id="PF04307">
    <property type="entry name" value="YdjM"/>
    <property type="match status" value="1"/>
</dbReference>
<dbReference type="EMBL" id="JAKRRX010000032">
    <property type="protein sequence ID" value="MCW8333701.1"/>
    <property type="molecule type" value="Genomic_DNA"/>
</dbReference>
<feature type="transmembrane region" description="Helical" evidence="1">
    <location>
        <begin position="125"/>
        <end position="148"/>
    </location>
</feature>
<keyword evidence="2" id="KW-0378">Hydrolase</keyword>
<keyword evidence="1" id="KW-1133">Transmembrane helix</keyword>
<name>A0A9X3HR70_9VIBR</name>
<protein>
    <submittedName>
        <fullName evidence="2">Metal-dependent hydrolase</fullName>
    </submittedName>
</protein>
<keyword evidence="1" id="KW-0472">Membrane</keyword>
<gene>
    <name evidence="2" type="ORF">MD483_07680</name>
</gene>
<dbReference type="PANTHER" id="PTHR40031">
    <property type="entry name" value="HYPOTHETICAL MEMBRANE SPANNING PROTEIN"/>
    <property type="match status" value="1"/>
</dbReference>
<feature type="transmembrane region" description="Helical" evidence="1">
    <location>
        <begin position="155"/>
        <end position="173"/>
    </location>
</feature>
<dbReference type="RefSeq" id="WP_265687189.1">
    <property type="nucleotide sequence ID" value="NZ_JAKRRX010000032.1"/>
</dbReference>
<dbReference type="InterPro" id="IPR007404">
    <property type="entry name" value="YdjM-like"/>
</dbReference>
<dbReference type="AlphaFoldDB" id="A0A9X3HR70"/>
<evidence type="ECO:0000313" key="2">
    <source>
        <dbReference type="EMBL" id="MCW8333701.1"/>
    </source>
</evidence>
<accession>A0A9X3HR70</accession>
<dbReference type="InterPro" id="IPR053170">
    <property type="entry name" value="Transcription_regulator"/>
</dbReference>
<evidence type="ECO:0000256" key="1">
    <source>
        <dbReference type="SAM" id="Phobius"/>
    </source>
</evidence>
<keyword evidence="3" id="KW-1185">Reference proteome</keyword>
<reference evidence="2" key="1">
    <citation type="submission" date="2022-02" db="EMBL/GenBank/DDBJ databases">
        <title>Vibrio sp. nov., a new bacterium isolated from Bohai sea, China.</title>
        <authorList>
            <person name="Yuan Y."/>
        </authorList>
    </citation>
    <scope>NUCLEOTIDE SEQUENCE</scope>
    <source>
        <strain evidence="2">DBSS07</strain>
    </source>
</reference>